<evidence type="ECO:0000313" key="1">
    <source>
        <dbReference type="EnsemblPlants" id="AET4Gv20467800.4"/>
    </source>
</evidence>
<reference evidence="1" key="5">
    <citation type="journal article" date="2021" name="G3 (Bethesda)">
        <title>Aegilops tauschii genome assembly Aet v5.0 features greater sequence contiguity and improved annotation.</title>
        <authorList>
            <person name="Wang L."/>
            <person name="Zhu T."/>
            <person name="Rodriguez J.C."/>
            <person name="Deal K.R."/>
            <person name="Dubcovsky J."/>
            <person name="McGuire P.E."/>
            <person name="Lux T."/>
            <person name="Spannagl M."/>
            <person name="Mayer K.F.X."/>
            <person name="Baldrich P."/>
            <person name="Meyers B.C."/>
            <person name="Huo N."/>
            <person name="Gu Y.Q."/>
            <person name="Zhou H."/>
            <person name="Devos K.M."/>
            <person name="Bennetzen J.L."/>
            <person name="Unver T."/>
            <person name="Budak H."/>
            <person name="Gulick P.J."/>
            <person name="Galiba G."/>
            <person name="Kalapos B."/>
            <person name="Nelson D.R."/>
            <person name="Li P."/>
            <person name="You F.M."/>
            <person name="Luo M.C."/>
            <person name="Dvorak J."/>
        </authorList>
    </citation>
    <scope>NUCLEOTIDE SEQUENCE [LARGE SCALE GENOMIC DNA]</scope>
    <source>
        <strain evidence="1">cv. AL8/78</strain>
    </source>
</reference>
<reference evidence="2" key="2">
    <citation type="journal article" date="2017" name="Nat. Plants">
        <title>The Aegilops tauschii genome reveals multiple impacts of transposons.</title>
        <authorList>
            <person name="Zhao G."/>
            <person name="Zou C."/>
            <person name="Li K."/>
            <person name="Wang K."/>
            <person name="Li T."/>
            <person name="Gao L."/>
            <person name="Zhang X."/>
            <person name="Wang H."/>
            <person name="Yang Z."/>
            <person name="Liu X."/>
            <person name="Jiang W."/>
            <person name="Mao L."/>
            <person name="Kong X."/>
            <person name="Jiao Y."/>
            <person name="Jia J."/>
        </authorList>
    </citation>
    <scope>NUCLEOTIDE SEQUENCE [LARGE SCALE GENOMIC DNA]</scope>
    <source>
        <strain evidence="2">cv. AL8/78</strain>
    </source>
</reference>
<dbReference type="AlphaFoldDB" id="A0A453I7I7"/>
<sequence length="79" mass="8864">LSLTLFLSILHRYDPAKEGGRGEKRYLRRSVVVEGSRRRHVLQLDRTCLLLAAAVNWMASWPWSSTSLNLCGGSPPESP</sequence>
<proteinExistence type="predicted"/>
<dbReference type="Gramene" id="AET4Gv20467800.4">
    <property type="protein sequence ID" value="AET4Gv20467800.4"/>
    <property type="gene ID" value="AET4Gv20467800"/>
</dbReference>
<reference evidence="2" key="1">
    <citation type="journal article" date="2014" name="Science">
        <title>Ancient hybridizations among the ancestral genomes of bread wheat.</title>
        <authorList>
            <consortium name="International Wheat Genome Sequencing Consortium,"/>
            <person name="Marcussen T."/>
            <person name="Sandve S.R."/>
            <person name="Heier L."/>
            <person name="Spannagl M."/>
            <person name="Pfeifer M."/>
            <person name="Jakobsen K.S."/>
            <person name="Wulff B.B."/>
            <person name="Steuernagel B."/>
            <person name="Mayer K.F."/>
            <person name="Olsen O.A."/>
        </authorList>
    </citation>
    <scope>NUCLEOTIDE SEQUENCE [LARGE SCALE GENOMIC DNA]</scope>
    <source>
        <strain evidence="2">cv. AL8/78</strain>
    </source>
</reference>
<reference evidence="1" key="3">
    <citation type="journal article" date="2017" name="Nature">
        <title>Genome sequence of the progenitor of the wheat D genome Aegilops tauschii.</title>
        <authorList>
            <person name="Luo M.C."/>
            <person name="Gu Y.Q."/>
            <person name="Puiu D."/>
            <person name="Wang H."/>
            <person name="Twardziok S.O."/>
            <person name="Deal K.R."/>
            <person name="Huo N."/>
            <person name="Zhu T."/>
            <person name="Wang L."/>
            <person name="Wang Y."/>
            <person name="McGuire P.E."/>
            <person name="Liu S."/>
            <person name="Long H."/>
            <person name="Ramasamy R.K."/>
            <person name="Rodriguez J.C."/>
            <person name="Van S.L."/>
            <person name="Yuan L."/>
            <person name="Wang Z."/>
            <person name="Xia Z."/>
            <person name="Xiao L."/>
            <person name="Anderson O.D."/>
            <person name="Ouyang S."/>
            <person name="Liang Y."/>
            <person name="Zimin A.V."/>
            <person name="Pertea G."/>
            <person name="Qi P."/>
            <person name="Bennetzen J.L."/>
            <person name="Dai X."/>
            <person name="Dawson M.W."/>
            <person name="Muller H.G."/>
            <person name="Kugler K."/>
            <person name="Rivarola-Duarte L."/>
            <person name="Spannagl M."/>
            <person name="Mayer K.F.X."/>
            <person name="Lu F.H."/>
            <person name="Bevan M.W."/>
            <person name="Leroy P."/>
            <person name="Li P."/>
            <person name="You F.M."/>
            <person name="Sun Q."/>
            <person name="Liu Z."/>
            <person name="Lyons E."/>
            <person name="Wicker T."/>
            <person name="Salzberg S.L."/>
            <person name="Devos K.M."/>
            <person name="Dvorak J."/>
        </authorList>
    </citation>
    <scope>NUCLEOTIDE SEQUENCE [LARGE SCALE GENOMIC DNA]</scope>
    <source>
        <strain evidence="1">cv. AL8/78</strain>
    </source>
</reference>
<dbReference type="Proteomes" id="UP000015105">
    <property type="component" value="Chromosome 4D"/>
</dbReference>
<name>A0A453I7I7_AEGTS</name>
<keyword evidence="2" id="KW-1185">Reference proteome</keyword>
<organism evidence="1 2">
    <name type="scientific">Aegilops tauschii subsp. strangulata</name>
    <name type="common">Goatgrass</name>
    <dbReference type="NCBI Taxonomy" id="200361"/>
    <lineage>
        <taxon>Eukaryota</taxon>
        <taxon>Viridiplantae</taxon>
        <taxon>Streptophyta</taxon>
        <taxon>Embryophyta</taxon>
        <taxon>Tracheophyta</taxon>
        <taxon>Spermatophyta</taxon>
        <taxon>Magnoliopsida</taxon>
        <taxon>Liliopsida</taxon>
        <taxon>Poales</taxon>
        <taxon>Poaceae</taxon>
        <taxon>BOP clade</taxon>
        <taxon>Pooideae</taxon>
        <taxon>Triticodae</taxon>
        <taxon>Triticeae</taxon>
        <taxon>Triticinae</taxon>
        <taxon>Aegilops</taxon>
    </lineage>
</organism>
<reference evidence="1" key="4">
    <citation type="submission" date="2019-03" db="UniProtKB">
        <authorList>
            <consortium name="EnsemblPlants"/>
        </authorList>
    </citation>
    <scope>IDENTIFICATION</scope>
</reference>
<accession>A0A453I7I7</accession>
<dbReference type="EnsemblPlants" id="AET4Gv20467800.4">
    <property type="protein sequence ID" value="AET4Gv20467800.4"/>
    <property type="gene ID" value="AET4Gv20467800"/>
</dbReference>
<protein>
    <submittedName>
        <fullName evidence="1">Uncharacterized protein</fullName>
    </submittedName>
</protein>
<evidence type="ECO:0000313" key="2">
    <source>
        <dbReference type="Proteomes" id="UP000015105"/>
    </source>
</evidence>